<dbReference type="InterPro" id="IPR023365">
    <property type="entry name" value="Sortase_dom-sf"/>
</dbReference>
<organism evidence="3 4">
    <name type="scientific">Candidatus Daviesbacteria bacterium RIFCSPLOWO2_01_FULL_40_24</name>
    <dbReference type="NCBI Taxonomy" id="1797787"/>
    <lineage>
        <taxon>Bacteria</taxon>
        <taxon>Candidatus Daviesiibacteriota</taxon>
    </lineage>
</organism>
<dbReference type="AlphaFoldDB" id="A0A1F5MKI4"/>
<evidence type="ECO:0000256" key="1">
    <source>
        <dbReference type="ARBA" id="ARBA00022801"/>
    </source>
</evidence>
<dbReference type="Pfam" id="PF04203">
    <property type="entry name" value="Sortase"/>
    <property type="match status" value="1"/>
</dbReference>
<keyword evidence="2" id="KW-0812">Transmembrane</keyword>
<evidence type="ECO:0000256" key="2">
    <source>
        <dbReference type="SAM" id="Phobius"/>
    </source>
</evidence>
<dbReference type="Gene3D" id="2.40.260.10">
    <property type="entry name" value="Sortase"/>
    <property type="match status" value="1"/>
</dbReference>
<comment type="caution">
    <text evidence="3">The sequence shown here is derived from an EMBL/GenBank/DDBJ whole genome shotgun (WGS) entry which is preliminary data.</text>
</comment>
<evidence type="ECO:0008006" key="5">
    <source>
        <dbReference type="Google" id="ProtNLM"/>
    </source>
</evidence>
<proteinExistence type="predicted"/>
<dbReference type="NCBIfam" id="TIGR01076">
    <property type="entry name" value="sortase_fam"/>
    <property type="match status" value="1"/>
</dbReference>
<feature type="transmembrane region" description="Helical" evidence="2">
    <location>
        <begin position="12"/>
        <end position="33"/>
    </location>
</feature>
<name>A0A1F5MKI4_9BACT</name>
<dbReference type="Proteomes" id="UP000178017">
    <property type="component" value="Unassembled WGS sequence"/>
</dbReference>
<sequence length="244" mass="27179">MNFGSSYFRKLFLIRFTSYFFIISGLLTLILIIEPVITEELLYNYNFITGKRYSLGPRVVRSVDLDPRVFVPTPTALTPVDRGSSFGSLLGGGANIIVPVNTDFGIVIEKINANAKVIADVDSASEKSYSQALTQGVAHAKGTVFPGEKGNIYLFSHSTDAPWNIIRYNAIFYLLNKLEKGDQISLFYKGRRYDYQVFDKVIANPLDTHFLTATYEESVLTLQTCDPPGTLLNRLVVRAKLAGN</sequence>
<keyword evidence="1" id="KW-0378">Hydrolase</keyword>
<reference evidence="3 4" key="1">
    <citation type="journal article" date="2016" name="Nat. Commun.">
        <title>Thousands of microbial genomes shed light on interconnected biogeochemical processes in an aquifer system.</title>
        <authorList>
            <person name="Anantharaman K."/>
            <person name="Brown C.T."/>
            <person name="Hug L.A."/>
            <person name="Sharon I."/>
            <person name="Castelle C.J."/>
            <person name="Probst A.J."/>
            <person name="Thomas B.C."/>
            <person name="Singh A."/>
            <person name="Wilkins M.J."/>
            <person name="Karaoz U."/>
            <person name="Brodie E.L."/>
            <person name="Williams K.H."/>
            <person name="Hubbard S.S."/>
            <person name="Banfield J.F."/>
        </authorList>
    </citation>
    <scope>NUCLEOTIDE SEQUENCE [LARGE SCALE GENOMIC DNA]</scope>
</reference>
<dbReference type="InterPro" id="IPR005754">
    <property type="entry name" value="Sortase"/>
</dbReference>
<protein>
    <recommendedName>
        <fullName evidence="5">Sortase</fullName>
    </recommendedName>
</protein>
<dbReference type="GO" id="GO:0016787">
    <property type="term" value="F:hydrolase activity"/>
    <property type="evidence" value="ECO:0007669"/>
    <property type="project" value="UniProtKB-KW"/>
</dbReference>
<evidence type="ECO:0000313" key="4">
    <source>
        <dbReference type="Proteomes" id="UP000178017"/>
    </source>
</evidence>
<dbReference type="SUPFAM" id="SSF63817">
    <property type="entry name" value="Sortase"/>
    <property type="match status" value="1"/>
</dbReference>
<gene>
    <name evidence="3" type="ORF">A3B49_02830</name>
</gene>
<keyword evidence="2" id="KW-0472">Membrane</keyword>
<keyword evidence="2" id="KW-1133">Transmembrane helix</keyword>
<accession>A0A1F5MKI4</accession>
<dbReference type="EMBL" id="MFDO01000003">
    <property type="protein sequence ID" value="OGE65863.1"/>
    <property type="molecule type" value="Genomic_DNA"/>
</dbReference>
<evidence type="ECO:0000313" key="3">
    <source>
        <dbReference type="EMBL" id="OGE65863.1"/>
    </source>
</evidence>